<organism evidence="2 3">
    <name type="scientific">Candidatus Alectryocaccomicrobium excrementavium</name>
    <dbReference type="NCBI Taxonomy" id="2840668"/>
    <lineage>
        <taxon>Bacteria</taxon>
        <taxon>Bacillati</taxon>
        <taxon>Bacillota</taxon>
        <taxon>Clostridia</taxon>
        <taxon>Candidatus Alectryocaccomicrobium</taxon>
    </lineage>
</organism>
<reference evidence="2" key="2">
    <citation type="journal article" date="2021" name="PeerJ">
        <title>Extensive microbial diversity within the chicken gut microbiome revealed by metagenomics and culture.</title>
        <authorList>
            <person name="Gilroy R."/>
            <person name="Ravi A."/>
            <person name="Getino M."/>
            <person name="Pursley I."/>
            <person name="Horton D.L."/>
            <person name="Alikhan N.F."/>
            <person name="Baker D."/>
            <person name="Gharbi K."/>
            <person name="Hall N."/>
            <person name="Watson M."/>
            <person name="Adriaenssens E.M."/>
            <person name="Foster-Nyarko E."/>
            <person name="Jarju S."/>
            <person name="Secka A."/>
            <person name="Antonio M."/>
            <person name="Oren A."/>
            <person name="Chaudhuri R.R."/>
            <person name="La Ragione R."/>
            <person name="Hildebrand F."/>
            <person name="Pallen M.J."/>
        </authorList>
    </citation>
    <scope>NUCLEOTIDE SEQUENCE</scope>
    <source>
        <strain evidence="2">13766</strain>
    </source>
</reference>
<feature type="chain" id="PRO_5039432465" description="FlgD Ig-like domain-containing protein" evidence="1">
    <location>
        <begin position="24"/>
        <end position="132"/>
    </location>
</feature>
<evidence type="ECO:0000313" key="2">
    <source>
        <dbReference type="EMBL" id="HIS91830.1"/>
    </source>
</evidence>
<keyword evidence="1" id="KW-0732">Signal</keyword>
<protein>
    <recommendedName>
        <fullName evidence="4">FlgD Ig-like domain-containing protein</fullName>
    </recommendedName>
</protein>
<reference evidence="2" key="1">
    <citation type="submission" date="2020-10" db="EMBL/GenBank/DDBJ databases">
        <authorList>
            <person name="Gilroy R."/>
        </authorList>
    </citation>
    <scope>NUCLEOTIDE SEQUENCE</scope>
    <source>
        <strain evidence="2">13766</strain>
    </source>
</reference>
<evidence type="ECO:0008006" key="4">
    <source>
        <dbReference type="Google" id="ProtNLM"/>
    </source>
</evidence>
<accession>A0A9D1FZQ7</accession>
<dbReference type="AlphaFoldDB" id="A0A9D1FZQ7"/>
<evidence type="ECO:0000313" key="3">
    <source>
        <dbReference type="Proteomes" id="UP000824140"/>
    </source>
</evidence>
<evidence type="ECO:0000256" key="1">
    <source>
        <dbReference type="SAM" id="SignalP"/>
    </source>
</evidence>
<feature type="signal peptide" evidence="1">
    <location>
        <begin position="1"/>
        <end position="23"/>
    </location>
</feature>
<dbReference type="Proteomes" id="UP000824140">
    <property type="component" value="Unassembled WGS sequence"/>
</dbReference>
<comment type="caution">
    <text evidence="2">The sequence shown here is derived from an EMBL/GenBank/DDBJ whole genome shotgun (WGS) entry which is preliminary data.</text>
</comment>
<name>A0A9D1FZQ7_9FIRM</name>
<proteinExistence type="predicted"/>
<sequence>MMKRCAVVLCLFCVLSLFGFASAEPDFEHRYSHMKSIAAYLDIEDGTAYSDGEVIPISFSANYTARVTVYLQRKVNGSWQTIATWSDSQVNGVAMAGGSRTVTPGYEYRTYVVGTISDADGTLLERATRTSG</sequence>
<gene>
    <name evidence="2" type="ORF">IAA84_02305</name>
</gene>
<dbReference type="EMBL" id="DVJN01000043">
    <property type="protein sequence ID" value="HIS91830.1"/>
    <property type="molecule type" value="Genomic_DNA"/>
</dbReference>